<evidence type="ECO:0000313" key="3">
    <source>
        <dbReference type="Proteomes" id="UP001589611"/>
    </source>
</evidence>
<reference evidence="2 3" key="1">
    <citation type="submission" date="2024-09" db="EMBL/GenBank/DDBJ databases">
        <authorList>
            <person name="Sun Q."/>
            <person name="Mori K."/>
        </authorList>
    </citation>
    <scope>NUCLEOTIDE SEQUENCE [LARGE SCALE GENOMIC DNA]</scope>
    <source>
        <strain evidence="2 3">JCM 1342</strain>
    </source>
</reference>
<protein>
    <submittedName>
        <fullName evidence="2">WXG100 family type VII secretion target</fullName>
    </submittedName>
</protein>
<gene>
    <name evidence="2" type="ORF">ACFFPJ_02555</name>
</gene>
<feature type="compositionally biased region" description="Polar residues" evidence="1">
    <location>
        <begin position="75"/>
        <end position="84"/>
    </location>
</feature>
<organism evidence="2 3">
    <name type="scientific">Microbacterium terregens</name>
    <dbReference type="NCBI Taxonomy" id="69363"/>
    <lineage>
        <taxon>Bacteria</taxon>
        <taxon>Bacillati</taxon>
        <taxon>Actinomycetota</taxon>
        <taxon>Actinomycetes</taxon>
        <taxon>Micrococcales</taxon>
        <taxon>Microbacteriaceae</taxon>
        <taxon>Microbacterium</taxon>
    </lineage>
</organism>
<dbReference type="Proteomes" id="UP001589611">
    <property type="component" value="Unassembled WGS sequence"/>
</dbReference>
<evidence type="ECO:0000256" key="1">
    <source>
        <dbReference type="SAM" id="MobiDB-lite"/>
    </source>
</evidence>
<proteinExistence type="predicted"/>
<dbReference type="InterPro" id="IPR036689">
    <property type="entry name" value="ESAT-6-like_sf"/>
</dbReference>
<dbReference type="Gene3D" id="1.10.287.1060">
    <property type="entry name" value="ESAT-6-like"/>
    <property type="match status" value="1"/>
</dbReference>
<feature type="region of interest" description="Disordered" evidence="1">
    <location>
        <begin position="200"/>
        <end position="236"/>
    </location>
</feature>
<dbReference type="EMBL" id="JBHMBE010000001">
    <property type="protein sequence ID" value="MFB9644676.1"/>
    <property type="molecule type" value="Genomic_DNA"/>
</dbReference>
<comment type="caution">
    <text evidence="2">The sequence shown here is derived from an EMBL/GenBank/DDBJ whole genome shotgun (WGS) entry which is preliminary data.</text>
</comment>
<sequence length="369" mass="36026">MGVYGADIAQLRGSATELDRAAGTLESISTLLGGELTRAPWHGADAVAFRASWDTDYSRRIVDAATRLRDAARSLRSNAGDQEQTSASGTGSLGGAAPGGGSHTGGGSNTGGGSGAGDGSGSQGDDSAGGAQGGGVDGRDPGTTEEIGLGASGEVTPGQASGRAALSAQFEGNWDAAGGTVSREGDYGLGVKGEAGWEFGFGDEEDVVDPRDVTSHRGDDIDQGQPGLSIGGQASGQAGAWAEDSISYSSGIAEVGASYDAMAGAQAEVGGGLTAGPDGLQAGVTAGAFAGAEIKGAVQADIGGVGGEIEAGLRAGIGADLSATAEIGLDRVDFEFEVGVAVGVGFTIKPSISFSPSEIAGNIADFFAR</sequence>
<accession>A0ABV5SY90</accession>
<name>A0ABV5SY90_9MICO</name>
<evidence type="ECO:0000313" key="2">
    <source>
        <dbReference type="EMBL" id="MFB9644676.1"/>
    </source>
</evidence>
<feature type="compositionally biased region" description="Basic and acidic residues" evidence="1">
    <location>
        <begin position="208"/>
        <end position="220"/>
    </location>
</feature>
<dbReference type="SUPFAM" id="SSF140453">
    <property type="entry name" value="EsxAB dimer-like"/>
    <property type="match status" value="1"/>
</dbReference>
<feature type="compositionally biased region" description="Gly residues" evidence="1">
    <location>
        <begin position="91"/>
        <end position="122"/>
    </location>
</feature>
<keyword evidence="3" id="KW-1185">Reference proteome</keyword>
<feature type="region of interest" description="Disordered" evidence="1">
    <location>
        <begin position="74"/>
        <end position="164"/>
    </location>
</feature>
<dbReference type="RefSeq" id="WP_344711476.1">
    <property type="nucleotide sequence ID" value="NZ_BAAAWH010000001.1"/>
</dbReference>